<evidence type="ECO:0000313" key="2">
    <source>
        <dbReference type="Proteomes" id="UP000018211"/>
    </source>
</evidence>
<proteinExistence type="predicted"/>
<reference evidence="1 2" key="1">
    <citation type="journal article" date="2013" name="ISME J.">
        <title>Comparative genomics of pathogenic lineages of Vibrio nigripulchritudo identifies virulence-associated traits.</title>
        <authorList>
            <person name="Goudenege D."/>
            <person name="Labreuche Y."/>
            <person name="Krin E."/>
            <person name="Ansquer D."/>
            <person name="Mangenot S."/>
            <person name="Calteau A."/>
            <person name="Medigue C."/>
            <person name="Mazel D."/>
            <person name="Polz M.F."/>
            <person name="Le Roux F."/>
        </authorList>
    </citation>
    <scope>NUCLEOTIDE SEQUENCE [LARGE SCALE GENOMIC DNA]</scope>
    <source>
        <strain evidence="1 2">SOn1</strain>
    </source>
</reference>
<dbReference type="AlphaFoldDB" id="A0AAV2VJH6"/>
<evidence type="ECO:0008006" key="3">
    <source>
        <dbReference type="Google" id="ProtNLM"/>
    </source>
</evidence>
<dbReference type="RefSeq" id="WP_022610443.1">
    <property type="nucleotide sequence ID" value="NZ_LK391965.1"/>
</dbReference>
<gene>
    <name evidence="1" type="ORF">VIBNISOn1_1190021</name>
</gene>
<dbReference type="Proteomes" id="UP000018211">
    <property type="component" value="Unassembled WGS sequence"/>
</dbReference>
<comment type="caution">
    <text evidence="1">The sequence shown here is derived from an EMBL/GenBank/DDBJ whole genome shotgun (WGS) entry which is preliminary data.</text>
</comment>
<organism evidence="1 2">
    <name type="scientific">Vibrio nigripulchritudo SOn1</name>
    <dbReference type="NCBI Taxonomy" id="1238450"/>
    <lineage>
        <taxon>Bacteria</taxon>
        <taxon>Pseudomonadati</taxon>
        <taxon>Pseudomonadota</taxon>
        <taxon>Gammaproteobacteria</taxon>
        <taxon>Vibrionales</taxon>
        <taxon>Vibrionaceae</taxon>
        <taxon>Vibrio</taxon>
    </lineage>
</organism>
<dbReference type="EMBL" id="CAOF01000023">
    <property type="protein sequence ID" value="CCO44676.1"/>
    <property type="molecule type" value="Genomic_DNA"/>
</dbReference>
<protein>
    <recommendedName>
        <fullName evidence="3">GNAT family N-acetyltransferase</fullName>
    </recommendedName>
</protein>
<name>A0AAV2VJH6_9VIBR</name>
<accession>A0AAV2VJH6</accession>
<sequence>MKPTFPVCDWQAEIKAFVEKGLWQGTRHFGPCHCLGFANDSEGLVAGMVYHNYDPHAGVIELSGYAARRDWTNKQWVHLVFDYPFRSWDIRLLAGRHSERNRLVRRIWRRVGACEYLIPEMWGADEAEAIAVLTRQQWAQSKFRGASEYG</sequence>
<evidence type="ECO:0000313" key="1">
    <source>
        <dbReference type="EMBL" id="CCO44676.1"/>
    </source>
</evidence>